<organism evidence="2 3">
    <name type="scientific">Leucobacter luti</name>
    <dbReference type="NCBI Taxonomy" id="340320"/>
    <lineage>
        <taxon>Bacteria</taxon>
        <taxon>Bacillati</taxon>
        <taxon>Actinomycetota</taxon>
        <taxon>Actinomycetes</taxon>
        <taxon>Micrococcales</taxon>
        <taxon>Microbacteriaceae</taxon>
        <taxon>Leucobacter</taxon>
    </lineage>
</organism>
<proteinExistence type="predicted"/>
<feature type="transmembrane region" description="Helical" evidence="1">
    <location>
        <begin position="44"/>
        <end position="70"/>
    </location>
</feature>
<feature type="transmembrane region" description="Helical" evidence="1">
    <location>
        <begin position="500"/>
        <end position="520"/>
    </location>
</feature>
<protein>
    <submittedName>
        <fullName evidence="2">ABC-2 type transport system permease protein</fullName>
    </submittedName>
</protein>
<gene>
    <name evidence="2" type="ORF">EDF62_1017</name>
</gene>
<feature type="transmembrane region" description="Helical" evidence="1">
    <location>
        <begin position="392"/>
        <end position="414"/>
    </location>
</feature>
<dbReference type="Proteomes" id="UP000295601">
    <property type="component" value="Unassembled WGS sequence"/>
</dbReference>
<feature type="transmembrane region" description="Helical" evidence="1">
    <location>
        <begin position="321"/>
        <end position="338"/>
    </location>
</feature>
<reference evidence="2 3" key="1">
    <citation type="submission" date="2019-03" db="EMBL/GenBank/DDBJ databases">
        <title>Genomic analyses of the natural microbiome of Caenorhabditis elegans.</title>
        <authorList>
            <person name="Samuel B."/>
        </authorList>
    </citation>
    <scope>NUCLEOTIDE SEQUENCE [LARGE SCALE GENOMIC DNA]</scope>
    <source>
        <strain evidence="2 3">JUb18</strain>
    </source>
</reference>
<feature type="transmembrane region" description="Helical" evidence="1">
    <location>
        <begin position="245"/>
        <end position="270"/>
    </location>
</feature>
<comment type="caution">
    <text evidence="2">The sequence shown here is derived from an EMBL/GenBank/DDBJ whole genome shotgun (WGS) entry which is preliminary data.</text>
</comment>
<keyword evidence="3" id="KW-1185">Reference proteome</keyword>
<feature type="transmembrane region" description="Helical" evidence="1">
    <location>
        <begin position="344"/>
        <end position="364"/>
    </location>
</feature>
<accession>A0A4R6S5Z1</accession>
<sequence length="542" mass="56379">MAESLLSQDVAPVTRSGPLARIRVMVRLRFRVMWNTLTRHPWQLVGAIIGVLYGLGILTMVLIGLVALSVADPAPARIALILAGSALVLGWMVGPILFSGMDRTLDPARLVMFPMRPDTQLAGIAVSGLLGVPGIVTIFAAAATAVTWFRSPLAVVAALLLAPVAAVTCVLASQLLVTAMSRLAGSRRFREVIGAVVLLLLVLIGPLMAGIGAGISGIMNLLPGIAEGLSWTPLGAVWAVPAEIAAGHGLLALAKLAIALATVPALFAAWRPLYLANIGTVSSGTRATARAGTGWFARFPASPRGAIAARAMTYWLRDPRYLQNILIVIVMPVVLGFASRGSELPIMFTASTVLVAALLPLAIFTDLSYDGTAFSTHVLRGVRGIDDRLGRLWANAIITVPAVLIIAVVTSVIVGRVDQLPTLLGVSGAVMLSGFGIASVSSAIFVMPVPQSGENPFASKPGAGVLSLVGTAGSFGSLFVLTLPTTGLAIAAGITNQPLWVWLTFAVGLLTGGLFCWLGVRLGARIFDRKAPDLLERLSAQG</sequence>
<dbReference type="AlphaFoldDB" id="A0A4R6S5Z1"/>
<name>A0A4R6S5Z1_9MICO</name>
<dbReference type="EMBL" id="SNYA01000002">
    <property type="protein sequence ID" value="TDP94597.1"/>
    <property type="molecule type" value="Genomic_DNA"/>
</dbReference>
<feature type="transmembrane region" description="Helical" evidence="1">
    <location>
        <begin position="121"/>
        <end position="149"/>
    </location>
</feature>
<feature type="transmembrane region" description="Helical" evidence="1">
    <location>
        <begin position="426"/>
        <end position="447"/>
    </location>
</feature>
<evidence type="ECO:0000256" key="1">
    <source>
        <dbReference type="SAM" id="Phobius"/>
    </source>
</evidence>
<feature type="transmembrane region" description="Helical" evidence="1">
    <location>
        <begin position="192"/>
        <end position="225"/>
    </location>
</feature>
<keyword evidence="1" id="KW-0812">Transmembrane</keyword>
<keyword evidence="1" id="KW-0472">Membrane</keyword>
<feature type="transmembrane region" description="Helical" evidence="1">
    <location>
        <begin position="155"/>
        <end position="180"/>
    </location>
</feature>
<evidence type="ECO:0000313" key="3">
    <source>
        <dbReference type="Proteomes" id="UP000295601"/>
    </source>
</evidence>
<feature type="transmembrane region" description="Helical" evidence="1">
    <location>
        <begin position="468"/>
        <end position="494"/>
    </location>
</feature>
<dbReference type="RefSeq" id="WP_133616179.1">
    <property type="nucleotide sequence ID" value="NZ_SNYA01000002.1"/>
</dbReference>
<keyword evidence="1" id="KW-1133">Transmembrane helix</keyword>
<feature type="transmembrane region" description="Helical" evidence="1">
    <location>
        <begin position="76"/>
        <end position="100"/>
    </location>
</feature>
<evidence type="ECO:0000313" key="2">
    <source>
        <dbReference type="EMBL" id="TDP94597.1"/>
    </source>
</evidence>
<dbReference type="OrthoDB" id="3261041at2"/>